<dbReference type="OrthoDB" id="9773828at2"/>
<dbReference type="STRING" id="198092.SAMN02745194_00510"/>
<dbReference type="InterPro" id="IPR023210">
    <property type="entry name" value="NADP_OxRdtase_dom"/>
</dbReference>
<evidence type="ECO:0000259" key="2">
    <source>
        <dbReference type="Pfam" id="PF00248"/>
    </source>
</evidence>
<dbReference type="Pfam" id="PF00248">
    <property type="entry name" value="Aldo_ket_red"/>
    <property type="match status" value="1"/>
</dbReference>
<keyword evidence="4" id="KW-1185">Reference proteome</keyword>
<evidence type="ECO:0000256" key="1">
    <source>
        <dbReference type="ARBA" id="ARBA00023002"/>
    </source>
</evidence>
<dbReference type="InterPro" id="IPR036812">
    <property type="entry name" value="NAD(P)_OxRdtase_dom_sf"/>
</dbReference>
<dbReference type="AlphaFoldDB" id="A0A1M6BX22"/>
<keyword evidence="1" id="KW-0560">Oxidoreductase</keyword>
<dbReference type="Proteomes" id="UP000184387">
    <property type="component" value="Unassembled WGS sequence"/>
</dbReference>
<dbReference type="CDD" id="cd19081">
    <property type="entry name" value="AKR_AKR9C1"/>
    <property type="match status" value="1"/>
</dbReference>
<dbReference type="EMBL" id="FQZF01000003">
    <property type="protein sequence ID" value="SHI53309.1"/>
    <property type="molecule type" value="Genomic_DNA"/>
</dbReference>
<dbReference type="GO" id="GO:0016491">
    <property type="term" value="F:oxidoreductase activity"/>
    <property type="evidence" value="ECO:0007669"/>
    <property type="project" value="UniProtKB-KW"/>
</dbReference>
<protein>
    <submittedName>
        <fullName evidence="3">Predicted oxidoreductase</fullName>
    </submittedName>
</protein>
<dbReference type="RefSeq" id="WP_073131156.1">
    <property type="nucleotide sequence ID" value="NZ_FQZF01000003.1"/>
</dbReference>
<sequence>MQKRPLGRSGLEIAPLVFGGNVFGWTVDERTSFSLLDAFVDAGLNAVDTADAYSRWAPGNQGGESETIIGNWLRANPGKRKRVLILTKVGSDMGQGHKDLSARWIEKAVEDSLRRLNTDVIDLYQSHWPDPNTPQEETLRAYERLLRAGKIRAIGTSNYDAALLEESLKVAREKGLPRYESLQPQYNLYDRSGFDGALRDLAMREGIGVITYYSLASGFLSGKYRSKEDLSKSQRGKGVEKYLDARGMKILAALDEVSARLGAKPAEVALAWVIAREGVTAPIASATGLEQLASLVRAVHLALSAQDIALLDAASA</sequence>
<accession>A0A1M6BX22</accession>
<dbReference type="GO" id="GO:0005829">
    <property type="term" value="C:cytosol"/>
    <property type="evidence" value="ECO:0007669"/>
    <property type="project" value="TreeGrafter"/>
</dbReference>
<reference evidence="3 4" key="1">
    <citation type="submission" date="2016-11" db="EMBL/GenBank/DDBJ databases">
        <authorList>
            <person name="Jaros S."/>
            <person name="Januszkiewicz K."/>
            <person name="Wedrychowicz H."/>
        </authorList>
    </citation>
    <scope>NUCLEOTIDE SEQUENCE [LARGE SCALE GENOMIC DNA]</scope>
    <source>
        <strain evidence="3 4">DSM 14916</strain>
    </source>
</reference>
<gene>
    <name evidence="3" type="ORF">SAMN02745194_00510</name>
</gene>
<evidence type="ECO:0000313" key="4">
    <source>
        <dbReference type="Proteomes" id="UP000184387"/>
    </source>
</evidence>
<dbReference type="Gene3D" id="3.20.20.100">
    <property type="entry name" value="NADP-dependent oxidoreductase domain"/>
    <property type="match status" value="1"/>
</dbReference>
<proteinExistence type="predicted"/>
<organism evidence="3 4">
    <name type="scientific">Muricoccus roseus</name>
    <dbReference type="NCBI Taxonomy" id="198092"/>
    <lineage>
        <taxon>Bacteria</taxon>
        <taxon>Pseudomonadati</taxon>
        <taxon>Pseudomonadota</taxon>
        <taxon>Alphaproteobacteria</taxon>
        <taxon>Acetobacterales</taxon>
        <taxon>Roseomonadaceae</taxon>
        <taxon>Muricoccus</taxon>
    </lineage>
</organism>
<name>A0A1M6BX22_9PROT</name>
<dbReference type="PANTHER" id="PTHR43364">
    <property type="entry name" value="NADH-SPECIFIC METHYLGLYOXAL REDUCTASE-RELATED"/>
    <property type="match status" value="1"/>
</dbReference>
<dbReference type="PANTHER" id="PTHR43364:SF6">
    <property type="entry name" value="OXIDOREDUCTASE-RELATED"/>
    <property type="match status" value="1"/>
</dbReference>
<dbReference type="SUPFAM" id="SSF51430">
    <property type="entry name" value="NAD(P)-linked oxidoreductase"/>
    <property type="match status" value="1"/>
</dbReference>
<dbReference type="InterPro" id="IPR050523">
    <property type="entry name" value="AKR_Detox_Biosynth"/>
</dbReference>
<dbReference type="FunFam" id="3.20.20.100:FF:000004">
    <property type="entry name" value="Oxidoreductase, aldo/keto reductase"/>
    <property type="match status" value="1"/>
</dbReference>
<feature type="domain" description="NADP-dependent oxidoreductase" evidence="2">
    <location>
        <begin position="15"/>
        <end position="314"/>
    </location>
</feature>
<evidence type="ECO:0000313" key="3">
    <source>
        <dbReference type="EMBL" id="SHI53309.1"/>
    </source>
</evidence>